<dbReference type="PROSITE" id="PS51462">
    <property type="entry name" value="NUDIX"/>
    <property type="match status" value="1"/>
</dbReference>
<dbReference type="PANTHER" id="PTHR43046:SF12">
    <property type="entry name" value="GDP-MANNOSE MANNOSYL HYDROLASE"/>
    <property type="match status" value="1"/>
</dbReference>
<accession>A0A6N9H6D4</accession>
<evidence type="ECO:0000256" key="5">
    <source>
        <dbReference type="RuleBase" id="RU003476"/>
    </source>
</evidence>
<dbReference type="EMBL" id="WWEQ01000010">
    <property type="protein sequence ID" value="MYM19132.1"/>
    <property type="molecule type" value="Genomic_DNA"/>
</dbReference>
<dbReference type="PANTHER" id="PTHR43046">
    <property type="entry name" value="GDP-MANNOSE MANNOSYL HYDROLASE"/>
    <property type="match status" value="1"/>
</dbReference>
<dbReference type="InterPro" id="IPR020476">
    <property type="entry name" value="Nudix_hydrolase"/>
</dbReference>
<comment type="caution">
    <text evidence="7">The sequence shown here is derived from an EMBL/GenBank/DDBJ whole genome shotgun (WGS) entry which is preliminary data.</text>
</comment>
<comment type="cofactor">
    <cofactor evidence="1">
        <name>Mg(2+)</name>
        <dbReference type="ChEBI" id="CHEBI:18420"/>
    </cofactor>
</comment>
<comment type="similarity">
    <text evidence="2 5">Belongs to the Nudix hydrolase family.</text>
</comment>
<dbReference type="RefSeq" id="WP_160952567.1">
    <property type="nucleotide sequence ID" value="NZ_WWEQ01000010.1"/>
</dbReference>
<dbReference type="Pfam" id="PF00293">
    <property type="entry name" value="NUDIX"/>
    <property type="match status" value="1"/>
</dbReference>
<sequence>MAPAHPAPRPPRLAASAVIADAQGRVLLIQRGNEPSKGKWSVPGGSVEPGETLVEAARREVHEETGLRVAIGRELWCVTAPDGRGGEFEIHDFAATVTGGTLRPADDAADARWCTAADLDELELTPNLRELFEGAGVIPRDPGAPLG</sequence>
<evidence type="ECO:0000259" key="6">
    <source>
        <dbReference type="PROSITE" id="PS51462"/>
    </source>
</evidence>
<gene>
    <name evidence="7" type="ORF">GSY69_03885</name>
</gene>
<evidence type="ECO:0000313" key="8">
    <source>
        <dbReference type="Proteomes" id="UP000469215"/>
    </source>
</evidence>
<dbReference type="InterPro" id="IPR015797">
    <property type="entry name" value="NUDIX_hydrolase-like_dom_sf"/>
</dbReference>
<protein>
    <submittedName>
        <fullName evidence="7">NUDIX domain-containing protein</fullName>
    </submittedName>
</protein>
<dbReference type="GO" id="GO:0016787">
    <property type="term" value="F:hydrolase activity"/>
    <property type="evidence" value="ECO:0007669"/>
    <property type="project" value="UniProtKB-KW"/>
</dbReference>
<keyword evidence="8" id="KW-1185">Reference proteome</keyword>
<dbReference type="InterPro" id="IPR020084">
    <property type="entry name" value="NUDIX_hydrolase_CS"/>
</dbReference>
<name>A0A6N9H6D4_9MICO</name>
<evidence type="ECO:0000256" key="4">
    <source>
        <dbReference type="ARBA" id="ARBA00022842"/>
    </source>
</evidence>
<dbReference type="Gene3D" id="3.90.79.10">
    <property type="entry name" value="Nucleoside Triphosphate Pyrophosphohydrolase"/>
    <property type="match status" value="1"/>
</dbReference>
<dbReference type="SUPFAM" id="SSF55811">
    <property type="entry name" value="Nudix"/>
    <property type="match status" value="1"/>
</dbReference>
<evidence type="ECO:0000313" key="7">
    <source>
        <dbReference type="EMBL" id="MYM19132.1"/>
    </source>
</evidence>
<evidence type="ECO:0000256" key="3">
    <source>
        <dbReference type="ARBA" id="ARBA00022801"/>
    </source>
</evidence>
<keyword evidence="4" id="KW-0460">Magnesium</keyword>
<feature type="domain" description="Nudix hydrolase" evidence="6">
    <location>
        <begin position="10"/>
        <end position="137"/>
    </location>
</feature>
<organism evidence="7 8">
    <name type="scientific">Brevibacterium rongguiense</name>
    <dbReference type="NCBI Taxonomy" id="2695267"/>
    <lineage>
        <taxon>Bacteria</taxon>
        <taxon>Bacillati</taxon>
        <taxon>Actinomycetota</taxon>
        <taxon>Actinomycetes</taxon>
        <taxon>Micrococcales</taxon>
        <taxon>Brevibacteriaceae</taxon>
        <taxon>Brevibacterium</taxon>
    </lineage>
</organism>
<proteinExistence type="inferred from homology"/>
<dbReference type="PRINTS" id="PR00502">
    <property type="entry name" value="NUDIXFAMILY"/>
</dbReference>
<keyword evidence="3 5" id="KW-0378">Hydrolase</keyword>
<evidence type="ECO:0000256" key="2">
    <source>
        <dbReference type="ARBA" id="ARBA00005582"/>
    </source>
</evidence>
<evidence type="ECO:0000256" key="1">
    <source>
        <dbReference type="ARBA" id="ARBA00001946"/>
    </source>
</evidence>
<dbReference type="InterPro" id="IPR000086">
    <property type="entry name" value="NUDIX_hydrolase_dom"/>
</dbReference>
<dbReference type="AlphaFoldDB" id="A0A6N9H6D4"/>
<reference evidence="7 8" key="1">
    <citation type="submission" date="2020-01" db="EMBL/GenBank/DDBJ databases">
        <authorList>
            <person name="Deng T."/>
        </authorList>
    </citation>
    <scope>NUCLEOTIDE SEQUENCE [LARGE SCALE GENOMIC DNA]</scope>
    <source>
        <strain evidence="7 8">5221</strain>
    </source>
</reference>
<dbReference type="PROSITE" id="PS00893">
    <property type="entry name" value="NUDIX_BOX"/>
    <property type="match status" value="1"/>
</dbReference>
<dbReference type="CDD" id="cd04673">
    <property type="entry name" value="NUDIX_ADPRase"/>
    <property type="match status" value="1"/>
</dbReference>
<dbReference type="Proteomes" id="UP000469215">
    <property type="component" value="Unassembled WGS sequence"/>
</dbReference>